<gene>
    <name evidence="2" type="primary">cheL</name>
    <name evidence="2" type="ORF">KL86APRO_11410</name>
</gene>
<dbReference type="InterPro" id="IPR019301">
    <property type="entry name" value="Flagellar_prot_FlgJ_N"/>
</dbReference>
<accession>A0A212JPF4</accession>
<evidence type="ECO:0000259" key="1">
    <source>
        <dbReference type="Pfam" id="PF10135"/>
    </source>
</evidence>
<proteinExistence type="predicted"/>
<evidence type="ECO:0000313" key="2">
    <source>
        <dbReference type="EMBL" id="SBW01323.1"/>
    </source>
</evidence>
<organism evidence="2">
    <name type="scientific">uncultured Alphaproteobacteria bacterium</name>
    <dbReference type="NCBI Taxonomy" id="91750"/>
    <lineage>
        <taxon>Bacteria</taxon>
        <taxon>Pseudomonadati</taxon>
        <taxon>Pseudomonadota</taxon>
        <taxon>Alphaproteobacteria</taxon>
        <taxon>environmental samples</taxon>
    </lineage>
</organism>
<feature type="domain" description="Flagellar protein FlgJ N-terminal" evidence="1">
    <location>
        <begin position="54"/>
        <end position="98"/>
    </location>
</feature>
<dbReference type="AlphaFoldDB" id="A0A212JPF4"/>
<dbReference type="Pfam" id="PF10135">
    <property type="entry name" value="Rod-binding"/>
    <property type="match status" value="1"/>
</dbReference>
<protein>
    <submittedName>
        <fullName evidence="2">Chemotactic signal-response protein CheL</fullName>
    </submittedName>
</protein>
<dbReference type="EMBL" id="FLUO01000001">
    <property type="protein sequence ID" value="SBW01323.1"/>
    <property type="molecule type" value="Genomic_DNA"/>
</dbReference>
<sequence>MDAQPLAMFDARTAPVTRAQPPAGAVAKGASKAEIRDAAEKFEGMFLSQMFQYMFEGVDADPMFGGGSAEKMYRSLMIDEYGKQVAAKGGLGIADHVYDTLLAAQEKRA</sequence>
<reference evidence="2" key="1">
    <citation type="submission" date="2016-04" db="EMBL/GenBank/DDBJ databases">
        <authorList>
            <person name="Evans L.H."/>
            <person name="Alamgir A."/>
            <person name="Owens N."/>
            <person name="Weber N.D."/>
            <person name="Virtaneva K."/>
            <person name="Barbian K."/>
            <person name="Babar A."/>
            <person name="Rosenke K."/>
        </authorList>
    </citation>
    <scope>NUCLEOTIDE SEQUENCE</scope>
    <source>
        <strain evidence="2">86</strain>
    </source>
</reference>
<name>A0A212JPF4_9PROT</name>